<evidence type="ECO:0000256" key="3">
    <source>
        <dbReference type="ARBA" id="ARBA00023204"/>
    </source>
</evidence>
<evidence type="ECO:0000256" key="2">
    <source>
        <dbReference type="ARBA" id="ARBA00023172"/>
    </source>
</evidence>
<dbReference type="GO" id="GO:0006310">
    <property type="term" value="P:DNA recombination"/>
    <property type="evidence" value="ECO:0007669"/>
    <property type="project" value="UniProtKB-UniRule"/>
</dbReference>
<evidence type="ECO:0000313" key="6">
    <source>
        <dbReference type="EMBL" id="EHG15662.1"/>
    </source>
</evidence>
<dbReference type="HAMAP" id="MF_00201">
    <property type="entry name" value="RecO"/>
    <property type="match status" value="1"/>
</dbReference>
<feature type="domain" description="DNA replication/recombination mediator RecO N-terminal" evidence="5">
    <location>
        <begin position="12"/>
        <end position="91"/>
    </location>
</feature>
<dbReference type="AlphaFoldDB" id="G6AI13"/>
<evidence type="ECO:0000256" key="4">
    <source>
        <dbReference type="HAMAP-Rule" id="MF_00201"/>
    </source>
</evidence>
<dbReference type="Pfam" id="PF02565">
    <property type="entry name" value="RecO_C"/>
    <property type="match status" value="1"/>
</dbReference>
<dbReference type="EMBL" id="AFXP01000018">
    <property type="protein sequence ID" value="EHG15662.1"/>
    <property type="molecule type" value="Genomic_DNA"/>
</dbReference>
<gene>
    <name evidence="4" type="primary">recO</name>
    <name evidence="6" type="ORF">HMPREF9138_01740</name>
</gene>
<evidence type="ECO:0000259" key="5">
    <source>
        <dbReference type="Pfam" id="PF11967"/>
    </source>
</evidence>
<dbReference type="PATRIC" id="fig|857291.3.peg.1732"/>
<dbReference type="STRING" id="857291.HMPREF9138_01740"/>
<dbReference type="Pfam" id="PF11967">
    <property type="entry name" value="RecO_N"/>
    <property type="match status" value="1"/>
</dbReference>
<dbReference type="SUPFAM" id="SSF50249">
    <property type="entry name" value="Nucleic acid-binding proteins"/>
    <property type="match status" value="1"/>
</dbReference>
<dbReference type="HOGENOM" id="CLU_087596_0_0_10"/>
<keyword evidence="1 4" id="KW-0227">DNA damage</keyword>
<keyword evidence="7" id="KW-1185">Reference proteome</keyword>
<keyword evidence="2 4" id="KW-0233">DNA recombination</keyword>
<dbReference type="InterPro" id="IPR003717">
    <property type="entry name" value="RecO"/>
</dbReference>
<reference evidence="6 7" key="1">
    <citation type="submission" date="2011-10" db="EMBL/GenBank/DDBJ databases">
        <title>The Genome Sequence of Prevotella histicola F0411.</title>
        <authorList>
            <consortium name="The Broad Institute Genome Sequencing Platform"/>
            <person name="Earl A."/>
            <person name="Ward D."/>
            <person name="Feldgarden M."/>
            <person name="Gevers D."/>
            <person name="Izard J."/>
            <person name="Ganesan A."/>
            <person name="Blanton J.M."/>
            <person name="Baranova O.V."/>
            <person name="Tanner A.C."/>
            <person name="Mathney J.M.J."/>
            <person name="Dewhirst F.E."/>
            <person name="Young S.K."/>
            <person name="Zeng Q."/>
            <person name="Gargeya S."/>
            <person name="Fitzgerald M."/>
            <person name="Haas B."/>
            <person name="Abouelleil A."/>
            <person name="Alvarado L."/>
            <person name="Arachchi H.M."/>
            <person name="Berlin A."/>
            <person name="Brown A."/>
            <person name="Chapman S.B."/>
            <person name="Chen Z."/>
            <person name="Dunbar C."/>
            <person name="Freedman E."/>
            <person name="Gearin G."/>
            <person name="Gellesch M."/>
            <person name="Goldberg J."/>
            <person name="Griggs A."/>
            <person name="Gujja S."/>
            <person name="Heiman D."/>
            <person name="Howarth C."/>
            <person name="Larson L."/>
            <person name="Lui A."/>
            <person name="MacDonald P.J.P."/>
            <person name="Montmayeur A."/>
            <person name="Murphy C."/>
            <person name="Neiman D."/>
            <person name="Pearson M."/>
            <person name="Priest M."/>
            <person name="Roberts A."/>
            <person name="Saif S."/>
            <person name="Shea T."/>
            <person name="Shenoy N."/>
            <person name="Sisk P."/>
            <person name="Stolte C."/>
            <person name="Sykes S."/>
            <person name="Wortman J."/>
            <person name="Nusbaum C."/>
            <person name="Birren B."/>
        </authorList>
    </citation>
    <scope>NUCLEOTIDE SEQUENCE [LARGE SCALE GENOMIC DNA]</scope>
    <source>
        <strain evidence="6 7">F0411</strain>
    </source>
</reference>
<keyword evidence="3 4" id="KW-0234">DNA repair</keyword>
<evidence type="ECO:0000313" key="7">
    <source>
        <dbReference type="Proteomes" id="UP000004597"/>
    </source>
</evidence>
<comment type="similarity">
    <text evidence="4">Belongs to the RecO family.</text>
</comment>
<dbReference type="SUPFAM" id="SSF57863">
    <property type="entry name" value="ArfGap/RecO-like zinc finger"/>
    <property type="match status" value="1"/>
</dbReference>
<dbReference type="NCBIfam" id="TIGR00613">
    <property type="entry name" value="reco"/>
    <property type="match status" value="1"/>
</dbReference>
<dbReference type="Gene3D" id="2.40.50.140">
    <property type="entry name" value="Nucleic acid-binding proteins"/>
    <property type="match status" value="1"/>
</dbReference>
<dbReference type="GO" id="GO:0006302">
    <property type="term" value="P:double-strand break repair"/>
    <property type="evidence" value="ECO:0007669"/>
    <property type="project" value="TreeGrafter"/>
</dbReference>
<dbReference type="InterPro" id="IPR037278">
    <property type="entry name" value="ARFGAP/RecO"/>
</dbReference>
<evidence type="ECO:0000256" key="1">
    <source>
        <dbReference type="ARBA" id="ARBA00022763"/>
    </source>
</evidence>
<accession>G6AI13</accession>
<dbReference type="InterPro" id="IPR022572">
    <property type="entry name" value="DNA_rep/recomb_RecO_N"/>
</dbReference>
<dbReference type="InterPro" id="IPR012340">
    <property type="entry name" value="NA-bd_OB-fold"/>
</dbReference>
<dbReference type="PANTHER" id="PTHR33991">
    <property type="entry name" value="DNA REPAIR PROTEIN RECO"/>
    <property type="match status" value="1"/>
</dbReference>
<comment type="function">
    <text evidence="4">Involved in DNA repair and RecF pathway recombination.</text>
</comment>
<dbReference type="Proteomes" id="UP000004597">
    <property type="component" value="Unassembled WGS sequence"/>
</dbReference>
<comment type="caution">
    <text evidence="6">The sequence shown here is derived from an EMBL/GenBank/DDBJ whole genome shotgun (WGS) entry which is preliminary data.</text>
</comment>
<dbReference type="PANTHER" id="PTHR33991:SF1">
    <property type="entry name" value="DNA REPAIR PROTEIN RECO"/>
    <property type="match status" value="1"/>
</dbReference>
<proteinExistence type="inferred from homology"/>
<name>G6AI13_9BACT</name>
<protein>
    <recommendedName>
        <fullName evidence="4">DNA repair protein RecO</fullName>
    </recommendedName>
    <alternativeName>
        <fullName evidence="4">Recombination protein O</fullName>
    </alternativeName>
</protein>
<organism evidence="6 7">
    <name type="scientific">Prevotella histicola F0411</name>
    <dbReference type="NCBI Taxonomy" id="857291"/>
    <lineage>
        <taxon>Bacteria</taxon>
        <taxon>Pseudomonadati</taxon>
        <taxon>Bacteroidota</taxon>
        <taxon>Bacteroidia</taxon>
        <taxon>Bacteroidales</taxon>
        <taxon>Prevotellaceae</taxon>
        <taxon>Prevotella</taxon>
    </lineage>
</organism>
<dbReference type="GO" id="GO:0043590">
    <property type="term" value="C:bacterial nucleoid"/>
    <property type="evidence" value="ECO:0007669"/>
    <property type="project" value="TreeGrafter"/>
</dbReference>
<sequence>MYFCTFAIVFSMILQSKAIVLRSLKFGESSLIIDMFTEQEGRISFIVRIPKTAKGRIKKQYFQPLTLLELEFDYRQRVSLQHIKEVRIQHPYTSIPFDPVKSAILLFLSEFLYYVTRGEQQNVHLYNYVLSSMQWLDEVEHNYANFHLVFMMRLSRFIGFFPNLDAYHEGSWFDLRNASFCDRAPLHPDYLLPSEASGIGLLMRMDYENMHLFRLSHHERNRIADTVLRYYCIHVPDMPELKSFQVMKELFV</sequence>